<evidence type="ECO:0000313" key="1">
    <source>
        <dbReference type="EMBL" id="MBL3579566.1"/>
    </source>
</evidence>
<reference evidence="2" key="1">
    <citation type="submission" date="2021-01" db="EMBL/GenBank/DDBJ databases">
        <title>Draft genomes of Rhodovulum sulfidophilum.</title>
        <authorList>
            <person name="Guzman M.S."/>
        </authorList>
    </citation>
    <scope>NUCLEOTIDE SEQUENCE [LARGE SCALE GENOMIC DNA]</scope>
    <source>
        <strain evidence="2">AB19</strain>
    </source>
</reference>
<organism evidence="1 2">
    <name type="scientific">Rhodovulum visakhapatnamense</name>
    <dbReference type="NCBI Taxonomy" id="364297"/>
    <lineage>
        <taxon>Bacteria</taxon>
        <taxon>Pseudomonadati</taxon>
        <taxon>Pseudomonadota</taxon>
        <taxon>Alphaproteobacteria</taxon>
        <taxon>Rhodobacterales</taxon>
        <taxon>Paracoccaceae</taxon>
        <taxon>Rhodovulum</taxon>
    </lineage>
</organism>
<proteinExistence type="predicted"/>
<accession>A0ABS1RIT2</accession>
<dbReference type="Proteomes" id="UP000635853">
    <property type="component" value="Unassembled WGS sequence"/>
</dbReference>
<dbReference type="EMBL" id="JAESIL010000074">
    <property type="protein sequence ID" value="MBL3579566.1"/>
    <property type="molecule type" value="Genomic_DNA"/>
</dbReference>
<sequence>MPYWFRFGVRQTEKPPRLVGDILEVDQAAALADDIEQISVFGRGGIGPLAYRALAGFGAGQANLPITGSSKRSTASSGLNV</sequence>
<keyword evidence="2" id="KW-1185">Reference proteome</keyword>
<gene>
    <name evidence="1" type="ORF">JMJ92_15590</name>
</gene>
<protein>
    <submittedName>
        <fullName evidence="1">Uncharacterized protein</fullName>
    </submittedName>
</protein>
<comment type="caution">
    <text evidence="1">The sequence shown here is derived from an EMBL/GenBank/DDBJ whole genome shotgun (WGS) entry which is preliminary data.</text>
</comment>
<evidence type="ECO:0000313" key="2">
    <source>
        <dbReference type="Proteomes" id="UP000635853"/>
    </source>
</evidence>
<name>A0ABS1RIT2_9RHOB</name>